<evidence type="ECO:0000313" key="2">
    <source>
        <dbReference type="Proteomes" id="UP001162992"/>
    </source>
</evidence>
<name>A0ACC2BPA9_DIPCM</name>
<comment type="caution">
    <text evidence="1">The sequence shown here is derived from an EMBL/GenBank/DDBJ whole genome shotgun (WGS) entry which is preliminary data.</text>
</comment>
<dbReference type="EMBL" id="CM055105">
    <property type="protein sequence ID" value="KAJ7531604.1"/>
    <property type="molecule type" value="Genomic_DNA"/>
</dbReference>
<gene>
    <name evidence="1" type="ORF">O6H91_14G050500</name>
</gene>
<keyword evidence="2" id="KW-1185">Reference proteome</keyword>
<reference evidence="2" key="1">
    <citation type="journal article" date="2024" name="Proc. Natl. Acad. Sci. U.S.A.">
        <title>Extraordinary preservation of gene collinearity over three hundred million years revealed in homosporous lycophytes.</title>
        <authorList>
            <person name="Li C."/>
            <person name="Wickell D."/>
            <person name="Kuo L.Y."/>
            <person name="Chen X."/>
            <person name="Nie B."/>
            <person name="Liao X."/>
            <person name="Peng D."/>
            <person name="Ji J."/>
            <person name="Jenkins J."/>
            <person name="Williams M."/>
            <person name="Shu S."/>
            <person name="Plott C."/>
            <person name="Barry K."/>
            <person name="Rajasekar S."/>
            <person name="Grimwood J."/>
            <person name="Han X."/>
            <person name="Sun S."/>
            <person name="Hou Z."/>
            <person name="He W."/>
            <person name="Dai G."/>
            <person name="Sun C."/>
            <person name="Schmutz J."/>
            <person name="Leebens-Mack J.H."/>
            <person name="Li F.W."/>
            <person name="Wang L."/>
        </authorList>
    </citation>
    <scope>NUCLEOTIDE SEQUENCE [LARGE SCALE GENOMIC DNA]</scope>
    <source>
        <strain evidence="2">cv. PW_Plant_1</strain>
    </source>
</reference>
<proteinExistence type="predicted"/>
<organism evidence="1 2">
    <name type="scientific">Diphasiastrum complanatum</name>
    <name type="common">Issler's clubmoss</name>
    <name type="synonym">Lycopodium complanatum</name>
    <dbReference type="NCBI Taxonomy" id="34168"/>
    <lineage>
        <taxon>Eukaryota</taxon>
        <taxon>Viridiplantae</taxon>
        <taxon>Streptophyta</taxon>
        <taxon>Embryophyta</taxon>
        <taxon>Tracheophyta</taxon>
        <taxon>Lycopodiopsida</taxon>
        <taxon>Lycopodiales</taxon>
        <taxon>Lycopodiaceae</taxon>
        <taxon>Lycopodioideae</taxon>
        <taxon>Diphasiastrum</taxon>
    </lineage>
</organism>
<accession>A0ACC2BPA9</accession>
<evidence type="ECO:0000313" key="1">
    <source>
        <dbReference type="EMBL" id="KAJ7531604.1"/>
    </source>
</evidence>
<sequence>MAMVVGAARVLCGAERLVGFGRLSVVEAEAVCAGQPCLGTVAAASAAASAACCSTAGSRRRGLKALKPSDLRSGGFDEFRRRGHKFGFRFPVCLLQGFGGAFWESGESESSTSSDQFSTWKGCFKQRDKLALLSVIQQIEPLDVSHISKDASAECMDAMKRTISGMLGLLPSDQFQVTIEALKEPLAKLLVSSMMTGYTLRNAEYRLCLQRSLDSCEEDNNEQHLMEEEMDRDVVGEGSTLLVKELFQAKCELSCNVIEDLNEDMNLEERKLPEKLGPLSPEAERYIRELQSRLMVTNKELESCKQAKTALEMEKIVGDEKNDLLDYLRSLAPDKVAELSRPILPEVEEVVQTIVDGLLETLCASQASKKEPSHSNATTLGSPWKNGLASPELLGSVPLQSESSVTASRDHLARLLFWCMLLGHYMRGMEYRLELSHTLTLTGGVEENPDASRPS</sequence>
<dbReference type="Proteomes" id="UP001162992">
    <property type="component" value="Chromosome 14"/>
</dbReference>
<protein>
    <submittedName>
        <fullName evidence="1">Uncharacterized protein</fullName>
    </submittedName>
</protein>